<sequence>MIFPINSHKKNHLGYFKIVIWVVFLFNISITAQESNNITSILNSSSDSKQKELQLISLFNTLEKNNTDSLYTYYQKAAHWFSIKNDIQNAIIYEQKAFNNISSSKETDSLIAQKSVYTLGNYYRSNYQFKKAIESYHKSINFHKSTPQADKAYLGIAYTYYRAKDFYKSDLYYKTLIERLESKSPSPFLADVYCRAAINLIQTNTDEGLERGITYAKKADEISKLVETPKTIQYRIKYRLGYLYNTYKTLNINLSETYYKEALQIAIDLNDSSKIRKTYLDLGNLHQTTNLNTALAYDQIALKITPKKDSLTRHKITSNIGFANSYFGKYPEGLTYAFDALHILTLKDFKNHTDDYQKIFLASPYKQNILTQLSILAQTYLRYYEETKDPVLLEKCIAYFTMGDQLIDLLKVDSSEFTSRLFWRNVSTSIYGKAIRACYLHQDLEKAHYFIEKNKALLLMEDLASQAYKRSLTISPEIIAQEEVLQREILEQEKLLKTQAQTSGTNQGSNLYGVLVEKKRALEQLRENMLPEKQLSFEPSIIALSELQKSLKPDEVIVNYHLSNDDGYGIYSNNNKGYISISTSQKNKFFEIENTNALQTDIQLALTFLKRPFKTQEDITRYTQLSNSIYKKLFPTEEVRSQIKNKKLIISPDSYLSFLPFEALSTSADKTSYLIQNTEIRYVYSNSFIRNIHREVTPQKHTYLGIAPVQFQDTQLTSLDYSLQEINSIDAYYPGDKLLQEKGTKQAFLDALNQHTIIHLATHADISDTTSPWIAFQDEKITLEELYLTENNAALVFLSGCNTTLGDHKAGEGVMSLARGFFYSGAQSVISTLWSIDDKSTAYITDQFYKNLNNGLTTSEALHHSKKSYLQQHSGSETSPYYWASPILLGKDNTLLIENTTLDYWILISCSLLVMGVIFIYTLSRKRISSKK</sequence>
<dbReference type="SUPFAM" id="SSF48452">
    <property type="entry name" value="TPR-like"/>
    <property type="match status" value="1"/>
</dbReference>
<keyword evidence="5" id="KW-1185">Reference proteome</keyword>
<dbReference type="PROSITE" id="PS50005">
    <property type="entry name" value="TPR"/>
    <property type="match status" value="1"/>
</dbReference>
<organism evidence="4 5">
    <name type="scientific">Dokdonia pacifica</name>
    <dbReference type="NCBI Taxonomy" id="1627892"/>
    <lineage>
        <taxon>Bacteria</taxon>
        <taxon>Pseudomonadati</taxon>
        <taxon>Bacteroidota</taxon>
        <taxon>Flavobacteriia</taxon>
        <taxon>Flavobacteriales</taxon>
        <taxon>Flavobacteriaceae</taxon>
        <taxon>Dokdonia</taxon>
    </lineage>
</organism>
<evidence type="ECO:0000313" key="5">
    <source>
        <dbReference type="Proteomes" id="UP000198379"/>
    </source>
</evidence>
<feature type="repeat" description="TPR" evidence="1">
    <location>
        <begin position="113"/>
        <end position="146"/>
    </location>
</feature>
<dbReference type="Gene3D" id="1.25.40.10">
    <property type="entry name" value="Tetratricopeptide repeat domain"/>
    <property type="match status" value="2"/>
</dbReference>
<dbReference type="PANTHER" id="PTHR10098:SF108">
    <property type="entry name" value="TETRATRICOPEPTIDE REPEAT PROTEIN 28"/>
    <property type="match status" value="1"/>
</dbReference>
<keyword evidence="2" id="KW-1133">Transmembrane helix</keyword>
<reference evidence="4 5" key="1">
    <citation type="submission" date="2017-06" db="EMBL/GenBank/DDBJ databases">
        <authorList>
            <person name="Kim H.J."/>
            <person name="Triplett B.A."/>
        </authorList>
    </citation>
    <scope>NUCLEOTIDE SEQUENCE [LARGE SCALE GENOMIC DNA]</scope>
    <source>
        <strain evidence="4 5">DSM 25597</strain>
    </source>
</reference>
<feature type="domain" description="CHAT" evidence="3">
    <location>
        <begin position="625"/>
        <end position="890"/>
    </location>
</feature>
<evidence type="ECO:0000259" key="3">
    <source>
        <dbReference type="Pfam" id="PF12770"/>
    </source>
</evidence>
<dbReference type="PANTHER" id="PTHR10098">
    <property type="entry name" value="RAPSYN-RELATED"/>
    <property type="match status" value="1"/>
</dbReference>
<feature type="transmembrane region" description="Helical" evidence="2">
    <location>
        <begin position="12"/>
        <end position="30"/>
    </location>
</feature>
<dbReference type="EMBL" id="FZNY01000011">
    <property type="protein sequence ID" value="SNS32453.1"/>
    <property type="molecule type" value="Genomic_DNA"/>
</dbReference>
<dbReference type="OrthoDB" id="9771112at2"/>
<keyword evidence="1" id="KW-0802">TPR repeat</keyword>
<dbReference type="Proteomes" id="UP000198379">
    <property type="component" value="Unassembled WGS sequence"/>
</dbReference>
<keyword evidence="2" id="KW-0812">Transmembrane</keyword>
<dbReference type="InterPro" id="IPR011990">
    <property type="entry name" value="TPR-like_helical_dom_sf"/>
</dbReference>
<evidence type="ECO:0000256" key="2">
    <source>
        <dbReference type="SAM" id="Phobius"/>
    </source>
</evidence>
<dbReference type="AlphaFoldDB" id="A0A239DL86"/>
<dbReference type="Pfam" id="PF12770">
    <property type="entry name" value="CHAT"/>
    <property type="match status" value="1"/>
</dbReference>
<dbReference type="InterPro" id="IPR024983">
    <property type="entry name" value="CHAT_dom"/>
</dbReference>
<name>A0A239DL86_9FLAO</name>
<dbReference type="InterPro" id="IPR019734">
    <property type="entry name" value="TPR_rpt"/>
</dbReference>
<gene>
    <name evidence="4" type="ORF">SAMN06265376_11146</name>
</gene>
<dbReference type="RefSeq" id="WP_089373798.1">
    <property type="nucleotide sequence ID" value="NZ_BMEP01000008.1"/>
</dbReference>
<protein>
    <submittedName>
        <fullName evidence="4">CHAT domain-containing protein</fullName>
    </submittedName>
</protein>
<feature type="transmembrane region" description="Helical" evidence="2">
    <location>
        <begin position="904"/>
        <end position="923"/>
    </location>
</feature>
<evidence type="ECO:0000256" key="1">
    <source>
        <dbReference type="PROSITE-ProRule" id="PRU00339"/>
    </source>
</evidence>
<keyword evidence="2" id="KW-0472">Membrane</keyword>
<accession>A0A239DL86</accession>
<evidence type="ECO:0000313" key="4">
    <source>
        <dbReference type="EMBL" id="SNS32453.1"/>
    </source>
</evidence>
<proteinExistence type="predicted"/>